<dbReference type="InterPro" id="IPR018181">
    <property type="entry name" value="Heat_shock_70_CS"/>
</dbReference>
<accession>A0ABR3GNZ5</accession>
<dbReference type="PROSITE" id="PS00297">
    <property type="entry name" value="HSP70_1"/>
    <property type="match status" value="1"/>
</dbReference>
<dbReference type="PROSITE" id="PS01036">
    <property type="entry name" value="HSP70_3"/>
    <property type="match status" value="1"/>
</dbReference>
<dbReference type="Gene3D" id="2.60.34.10">
    <property type="entry name" value="Substrate Binding Domain Of DNAk, Chain A, domain 1"/>
    <property type="match status" value="1"/>
</dbReference>
<evidence type="ECO:0000313" key="3">
    <source>
        <dbReference type="EMBL" id="KAL0637525.1"/>
    </source>
</evidence>
<dbReference type="NCBIfam" id="NF001413">
    <property type="entry name" value="PRK00290.1"/>
    <property type="match status" value="1"/>
</dbReference>
<dbReference type="PANTHER" id="PTHR19375">
    <property type="entry name" value="HEAT SHOCK PROTEIN 70KDA"/>
    <property type="match status" value="1"/>
</dbReference>
<keyword evidence="1" id="KW-0547">Nucleotide-binding</keyword>
<dbReference type="InterPro" id="IPR013126">
    <property type="entry name" value="Hsp_70_fam"/>
</dbReference>
<dbReference type="PROSITE" id="PS00329">
    <property type="entry name" value="HSP70_2"/>
    <property type="match status" value="1"/>
</dbReference>
<keyword evidence="2" id="KW-0067">ATP-binding</keyword>
<dbReference type="PRINTS" id="PR00301">
    <property type="entry name" value="HEATSHOCK70"/>
</dbReference>
<dbReference type="Proteomes" id="UP001447188">
    <property type="component" value="Unassembled WGS sequence"/>
</dbReference>
<keyword evidence="4" id="KW-1185">Reference proteome</keyword>
<proteinExistence type="predicted"/>
<reference evidence="3 4" key="1">
    <citation type="submission" date="2024-02" db="EMBL/GenBank/DDBJ databases">
        <title>Discinaceae phylogenomics.</title>
        <authorList>
            <person name="Dirks A.C."/>
            <person name="James T.Y."/>
        </authorList>
    </citation>
    <scope>NUCLEOTIDE SEQUENCE [LARGE SCALE GENOMIC DNA]</scope>
    <source>
        <strain evidence="3 4">ACD0624</strain>
    </source>
</reference>
<dbReference type="CDD" id="cd11733">
    <property type="entry name" value="ASKHA_NBD_HSP70_HSPA9"/>
    <property type="match status" value="1"/>
</dbReference>
<dbReference type="Gene3D" id="3.90.640.10">
    <property type="entry name" value="Actin, Chain A, domain 4"/>
    <property type="match status" value="1"/>
</dbReference>
<protein>
    <submittedName>
        <fullName evidence="3">Hsp70 ATPase ssc1</fullName>
    </submittedName>
</protein>
<organism evidence="3 4">
    <name type="scientific">Discina gigas</name>
    <dbReference type="NCBI Taxonomy" id="1032678"/>
    <lineage>
        <taxon>Eukaryota</taxon>
        <taxon>Fungi</taxon>
        <taxon>Dikarya</taxon>
        <taxon>Ascomycota</taxon>
        <taxon>Pezizomycotina</taxon>
        <taxon>Pezizomycetes</taxon>
        <taxon>Pezizales</taxon>
        <taxon>Discinaceae</taxon>
        <taxon>Discina</taxon>
    </lineage>
</organism>
<dbReference type="SUPFAM" id="SSF100920">
    <property type="entry name" value="Heat shock protein 70kD (HSP70), peptide-binding domain"/>
    <property type="match status" value="1"/>
</dbReference>
<sequence length="437" mass="47215">MAAFARFNSTEPKVQGQVIGIDLGTTNSAVSIMEGKVPRVIENSEGARTTPSVVAFTQDGERLVGIAAKRQAVVNPENTLFATKRLIGRKFTDAEVQKDIQQVPFKIVQHSNGDAWVEARGQKYSPSQVGGFVLNKMKETAEAYLNKPIKNAVVTVPAYFNDSQRQATKDAGQIAGLNVLRVVNEPTAAALAYGLDRDQDRVIAVFDLGGGTFDVSILEIQKGVFEVKSTNGDTHLGGEDFDIVLVRHLVQQFKKDSGIDLSGDRMAIQRIREAAEKAKMELSSAIQTDINLPFISVDATGPKHINSKLTRSQLEALVEPLIQKTLEPARKALKDAGLRAADIQEVILVGGMTRMPKVAEMVKSVFGRDPTKSVNPDEAVSIGAAIQGAVLAGQVMDVLLLDVTPLSLGIETLGGVFTRLINRNTTIPTKKSQSKFQ</sequence>
<dbReference type="InterPro" id="IPR029047">
    <property type="entry name" value="HSP70_peptide-bd_sf"/>
</dbReference>
<dbReference type="InterPro" id="IPR043129">
    <property type="entry name" value="ATPase_NBD"/>
</dbReference>
<dbReference type="Gene3D" id="3.30.420.40">
    <property type="match status" value="2"/>
</dbReference>
<name>A0ABR3GNZ5_9PEZI</name>
<gene>
    <name evidence="3" type="primary">SSC1_1</name>
    <name evidence="3" type="ORF">Q9L58_003414</name>
</gene>
<dbReference type="EMBL" id="JBBBZM010000033">
    <property type="protein sequence ID" value="KAL0637525.1"/>
    <property type="molecule type" value="Genomic_DNA"/>
</dbReference>
<evidence type="ECO:0000256" key="1">
    <source>
        <dbReference type="ARBA" id="ARBA00022741"/>
    </source>
</evidence>
<dbReference type="Pfam" id="PF00012">
    <property type="entry name" value="HSP70"/>
    <property type="match status" value="1"/>
</dbReference>
<dbReference type="SUPFAM" id="SSF53067">
    <property type="entry name" value="Actin-like ATPase domain"/>
    <property type="match status" value="2"/>
</dbReference>
<evidence type="ECO:0000256" key="2">
    <source>
        <dbReference type="ARBA" id="ARBA00022840"/>
    </source>
</evidence>
<comment type="caution">
    <text evidence="3">The sequence shown here is derived from an EMBL/GenBank/DDBJ whole genome shotgun (WGS) entry which is preliminary data.</text>
</comment>
<evidence type="ECO:0000313" key="4">
    <source>
        <dbReference type="Proteomes" id="UP001447188"/>
    </source>
</evidence>